<gene>
    <name evidence="2" type="ORF">ASN18_0538</name>
</gene>
<evidence type="ECO:0000259" key="1">
    <source>
        <dbReference type="SMART" id="SM00834"/>
    </source>
</evidence>
<dbReference type="InterPro" id="IPR013429">
    <property type="entry name" value="Regulatory_FmdB_Zinc_ribbon"/>
</dbReference>
<dbReference type="RefSeq" id="WP_353740361.1">
    <property type="nucleotide sequence ID" value="NZ_LNQR01000021.1"/>
</dbReference>
<feature type="domain" description="Putative regulatory protein FmdB zinc ribbon" evidence="1">
    <location>
        <begin position="1"/>
        <end position="41"/>
    </location>
</feature>
<comment type="caution">
    <text evidence="2">The sequence shown here is derived from an EMBL/GenBank/DDBJ whole genome shotgun (WGS) entry which is preliminary data.</text>
</comment>
<evidence type="ECO:0000313" key="3">
    <source>
        <dbReference type="Proteomes" id="UP000060487"/>
    </source>
</evidence>
<name>A0ABR5SMZ5_9BACT</name>
<dbReference type="Pfam" id="PF09723">
    <property type="entry name" value="Zn_ribbon_8"/>
    <property type="match status" value="1"/>
</dbReference>
<protein>
    <submittedName>
        <fullName evidence="2">Regulatory protein, FmdB family</fullName>
    </submittedName>
</protein>
<sequence>MPIYEYTCMDCKKQFTLLQKMGTSEAACPWCNSANTAKLLSKFSCTPAHDSSTAGSGHFGGT</sequence>
<dbReference type="SMART" id="SM00834">
    <property type="entry name" value="CxxC_CXXC_SSSS"/>
    <property type="match status" value="1"/>
</dbReference>
<organism evidence="2 3">
    <name type="scientific">Candidatus Magnetominusculus xianensis</name>
    <dbReference type="NCBI Taxonomy" id="1748249"/>
    <lineage>
        <taxon>Bacteria</taxon>
        <taxon>Pseudomonadati</taxon>
        <taxon>Nitrospirota</taxon>
        <taxon>Nitrospiria</taxon>
        <taxon>Nitrospirales</taxon>
        <taxon>Nitrospiraceae</taxon>
        <taxon>Candidatus Magnetominusculus</taxon>
    </lineage>
</organism>
<dbReference type="EMBL" id="LNQR01000021">
    <property type="protein sequence ID" value="KWT92707.1"/>
    <property type="molecule type" value="Genomic_DNA"/>
</dbReference>
<accession>A0ABR5SMZ5</accession>
<proteinExistence type="predicted"/>
<dbReference type="NCBIfam" id="TIGR02605">
    <property type="entry name" value="CxxC_CxxC_SSSS"/>
    <property type="match status" value="1"/>
</dbReference>
<dbReference type="Proteomes" id="UP000060487">
    <property type="component" value="Unassembled WGS sequence"/>
</dbReference>
<reference evidence="2 3" key="1">
    <citation type="submission" date="2015-11" db="EMBL/GenBank/DDBJ databases">
        <authorList>
            <person name="Lin W."/>
        </authorList>
    </citation>
    <scope>NUCLEOTIDE SEQUENCE [LARGE SCALE GENOMIC DNA]</scope>
    <source>
        <strain evidence="2 3">HCH-1</strain>
    </source>
</reference>
<evidence type="ECO:0000313" key="2">
    <source>
        <dbReference type="EMBL" id="KWT92707.1"/>
    </source>
</evidence>
<keyword evidence="3" id="KW-1185">Reference proteome</keyword>